<feature type="transmembrane region" description="Helical" evidence="1">
    <location>
        <begin position="6"/>
        <end position="33"/>
    </location>
</feature>
<evidence type="ECO:0000256" key="1">
    <source>
        <dbReference type="SAM" id="Phobius"/>
    </source>
</evidence>
<keyword evidence="1" id="KW-0472">Membrane</keyword>
<dbReference type="EMBL" id="KM507819">
    <property type="protein sequence ID" value="AIT14122.1"/>
    <property type="molecule type" value="Genomic_DNA"/>
</dbReference>
<evidence type="ECO:0000313" key="2">
    <source>
        <dbReference type="EMBL" id="AIT14122.1"/>
    </source>
</evidence>
<name>A0A097EXE3_9CAUD</name>
<dbReference type="KEGG" id="vg:22111272"/>
<organism evidence="2 3">
    <name type="scientific">Escherichia phage 121Q</name>
    <dbReference type="NCBI Taxonomy" id="1555202"/>
    <lineage>
        <taxon>Viruses</taxon>
        <taxon>Duplodnaviria</taxon>
        <taxon>Heunggongvirae</taxon>
        <taxon>Uroviricota</taxon>
        <taxon>Caudoviricetes</taxon>
        <taxon>Asteriusvirus</taxon>
        <taxon>Asteriusvirus av121Q</taxon>
    </lineage>
</organism>
<reference evidence="2 3" key="1">
    <citation type="submission" date="2014-09" db="EMBL/GenBank/DDBJ databases">
        <authorList>
            <person name="Lapin J.S."/>
            <person name="Pope W.H."/>
            <person name="Hua J."/>
            <person name="Ford M.E."/>
            <person name="Conway J.F."/>
            <person name="Hatfull G.F."/>
            <person name="Hendrix R.W."/>
        </authorList>
    </citation>
    <scope>NUCLEOTIDE SEQUENCE [LARGE SCALE GENOMIC DNA]</scope>
</reference>
<dbReference type="Proteomes" id="UP000029889">
    <property type="component" value="Segment"/>
</dbReference>
<feature type="transmembrane region" description="Helical" evidence="1">
    <location>
        <begin position="82"/>
        <end position="104"/>
    </location>
</feature>
<accession>A0A097EXE3</accession>
<proteinExistence type="predicted"/>
<keyword evidence="1" id="KW-1133">Transmembrane helix</keyword>
<evidence type="ECO:0000313" key="3">
    <source>
        <dbReference type="Proteomes" id="UP000029889"/>
    </source>
</evidence>
<gene>
    <name evidence="2" type="primary">232</name>
    <name evidence="2" type="ORF">PBI_121Q_232</name>
</gene>
<dbReference type="RefSeq" id="YP_009101819.1">
    <property type="nucleotide sequence ID" value="NC_025447.1"/>
</dbReference>
<protein>
    <submittedName>
        <fullName evidence="2">Uncharacterized protein</fullName>
    </submittedName>
</protein>
<feature type="transmembrane region" description="Helical" evidence="1">
    <location>
        <begin position="45"/>
        <end position="70"/>
    </location>
</feature>
<keyword evidence="1" id="KW-0812">Transmembrane</keyword>
<sequence length="123" mass="13924">MSYREIFSIISIIMFSTGTLVWLLYFFCINPVYNMLCNIKSSAGYITFMVFMGYYCLSILGVVLVVIFDVGPNSDGMEIHELITMFGCMIPTALLFVATGSGLIKLYNYLKSIHNSIHNKRMS</sequence>
<dbReference type="GeneID" id="22111272"/>
<keyword evidence="3" id="KW-1185">Reference proteome</keyword>